<dbReference type="CDD" id="cd00496">
    <property type="entry name" value="PheRS_alpha_core"/>
    <property type="match status" value="1"/>
</dbReference>
<evidence type="ECO:0000313" key="13">
    <source>
        <dbReference type="Ensembl" id="ENSEEEP00000064471.1"/>
    </source>
</evidence>
<dbReference type="FunFam" id="3.30.930.10:FF:000036">
    <property type="entry name" value="phenylalanine--tRNA ligase alpha subunit"/>
    <property type="match status" value="1"/>
</dbReference>
<evidence type="ECO:0000256" key="9">
    <source>
        <dbReference type="ARBA" id="ARBA00022842"/>
    </source>
</evidence>
<dbReference type="GO" id="GO:0005524">
    <property type="term" value="F:ATP binding"/>
    <property type="evidence" value="ECO:0007669"/>
    <property type="project" value="UniProtKB-KW"/>
</dbReference>
<dbReference type="Pfam" id="PF18554">
    <property type="entry name" value="PheRS_DBD2"/>
    <property type="match status" value="1"/>
</dbReference>
<accession>A0AAY5F5W2</accession>
<dbReference type="Pfam" id="PF18552">
    <property type="entry name" value="PheRS_DBD1"/>
    <property type="match status" value="1"/>
</dbReference>
<evidence type="ECO:0000259" key="12">
    <source>
        <dbReference type="PROSITE" id="PS50862"/>
    </source>
</evidence>
<evidence type="ECO:0000256" key="8">
    <source>
        <dbReference type="ARBA" id="ARBA00022840"/>
    </source>
</evidence>
<evidence type="ECO:0000313" key="14">
    <source>
        <dbReference type="Proteomes" id="UP000314983"/>
    </source>
</evidence>
<dbReference type="GO" id="GO:0004826">
    <property type="term" value="F:phenylalanine-tRNA ligase activity"/>
    <property type="evidence" value="ECO:0007669"/>
    <property type="project" value="UniProtKB-EC"/>
</dbReference>
<dbReference type="InterPro" id="IPR040586">
    <property type="entry name" value="PheRS_DBD2"/>
</dbReference>
<dbReference type="NCBIfam" id="TIGR00468">
    <property type="entry name" value="pheS"/>
    <property type="match status" value="1"/>
</dbReference>
<keyword evidence="4" id="KW-0963">Cytoplasm</keyword>
<dbReference type="GO" id="GO:0046872">
    <property type="term" value="F:metal ion binding"/>
    <property type="evidence" value="ECO:0007669"/>
    <property type="project" value="UniProtKB-KW"/>
</dbReference>
<evidence type="ECO:0000256" key="2">
    <source>
        <dbReference type="ARBA" id="ARBA00006703"/>
    </source>
</evidence>
<dbReference type="Proteomes" id="UP000314983">
    <property type="component" value="Chromosome 1"/>
</dbReference>
<keyword evidence="14" id="KW-1185">Reference proteome</keyword>
<dbReference type="Pfam" id="PF01409">
    <property type="entry name" value="tRNA-synt_2d"/>
    <property type="match status" value="1"/>
</dbReference>
<dbReference type="GeneTree" id="ENSGT00390000006387"/>
<dbReference type="InterPro" id="IPR002319">
    <property type="entry name" value="Phenylalanyl-tRNA_Synthase"/>
</dbReference>
<feature type="domain" description="Aminoacyl-transfer RNA synthetases class-II family profile" evidence="12">
    <location>
        <begin position="196"/>
        <end position="458"/>
    </location>
</feature>
<dbReference type="InterPro" id="IPR004529">
    <property type="entry name" value="Phe-tRNA-synth_IIc_asu"/>
</dbReference>
<dbReference type="FunFam" id="1.10.10.2320:FF:000001">
    <property type="entry name" value="phenylalanine--tRNA ligase alpha subunit"/>
    <property type="match status" value="1"/>
</dbReference>
<comment type="subcellular location">
    <subcellularLocation>
        <location evidence="1">Cytoplasm</location>
    </subcellularLocation>
</comment>
<evidence type="ECO:0000256" key="10">
    <source>
        <dbReference type="ARBA" id="ARBA00022917"/>
    </source>
</evidence>
<dbReference type="GO" id="GO:0005829">
    <property type="term" value="C:cytosol"/>
    <property type="evidence" value="ECO:0007669"/>
    <property type="project" value="TreeGrafter"/>
</dbReference>
<keyword evidence="10" id="KW-0648">Protein biosynthesis</keyword>
<dbReference type="Gene3D" id="3.30.1370.240">
    <property type="match status" value="1"/>
</dbReference>
<dbReference type="AlphaFoldDB" id="A0AAY5F5W2"/>
<dbReference type="NCBIfam" id="NF003210">
    <property type="entry name" value="PRK04172.1"/>
    <property type="match status" value="1"/>
</dbReference>
<organism evidence="13 14">
    <name type="scientific">Electrophorus electricus</name>
    <name type="common">Electric eel</name>
    <name type="synonym">Gymnotus electricus</name>
    <dbReference type="NCBI Taxonomy" id="8005"/>
    <lineage>
        <taxon>Eukaryota</taxon>
        <taxon>Metazoa</taxon>
        <taxon>Chordata</taxon>
        <taxon>Craniata</taxon>
        <taxon>Vertebrata</taxon>
        <taxon>Euteleostomi</taxon>
        <taxon>Actinopterygii</taxon>
        <taxon>Neopterygii</taxon>
        <taxon>Teleostei</taxon>
        <taxon>Ostariophysi</taxon>
        <taxon>Gymnotiformes</taxon>
        <taxon>Gymnotoidei</taxon>
        <taxon>Gymnotidae</taxon>
        <taxon>Electrophorus</taxon>
    </lineage>
</organism>
<evidence type="ECO:0000256" key="6">
    <source>
        <dbReference type="ARBA" id="ARBA00022723"/>
    </source>
</evidence>
<dbReference type="PROSITE" id="PS50862">
    <property type="entry name" value="AA_TRNA_LIGASE_II"/>
    <property type="match status" value="1"/>
</dbReference>
<dbReference type="SUPFAM" id="SSF55681">
    <property type="entry name" value="Class II aaRS and biotin synthetases"/>
    <property type="match status" value="1"/>
</dbReference>
<protein>
    <recommendedName>
        <fullName evidence="3">phenylalanine--tRNA ligase</fullName>
        <ecNumber evidence="3">6.1.1.20</ecNumber>
    </recommendedName>
</protein>
<reference evidence="13" key="3">
    <citation type="submission" date="2025-09" db="UniProtKB">
        <authorList>
            <consortium name="Ensembl"/>
        </authorList>
    </citation>
    <scope>IDENTIFICATION</scope>
</reference>
<dbReference type="EC" id="6.1.1.20" evidence="3"/>
<gene>
    <name evidence="13" type="primary">FARSA</name>
</gene>
<dbReference type="InterPro" id="IPR040724">
    <property type="entry name" value="PheRS_DBD1"/>
</dbReference>
<name>A0AAY5F5W2_ELEEL</name>
<keyword evidence="11" id="KW-0030">Aminoacyl-tRNA synthetase</keyword>
<dbReference type="GO" id="GO:0006432">
    <property type="term" value="P:phenylalanyl-tRNA aminoacylation"/>
    <property type="evidence" value="ECO:0007669"/>
    <property type="project" value="InterPro"/>
</dbReference>
<dbReference type="Gene3D" id="3.30.930.10">
    <property type="entry name" value="Bira Bifunctional Protein, Domain 2"/>
    <property type="match status" value="1"/>
</dbReference>
<proteinExistence type="inferred from homology"/>
<evidence type="ECO:0000256" key="7">
    <source>
        <dbReference type="ARBA" id="ARBA00022741"/>
    </source>
</evidence>
<keyword evidence="9" id="KW-0460">Magnesium</keyword>
<keyword evidence="8" id="KW-0067">ATP-binding</keyword>
<evidence type="ECO:0000256" key="5">
    <source>
        <dbReference type="ARBA" id="ARBA00022598"/>
    </source>
</evidence>
<keyword evidence="7" id="KW-0547">Nucleotide-binding</keyword>
<reference evidence="13 14" key="1">
    <citation type="submission" date="2020-05" db="EMBL/GenBank/DDBJ databases">
        <title>Electrophorus electricus (electric eel) genome, fEleEle1, primary haplotype.</title>
        <authorList>
            <person name="Myers G."/>
            <person name="Meyer A."/>
            <person name="Fedrigo O."/>
            <person name="Formenti G."/>
            <person name="Rhie A."/>
            <person name="Tracey A."/>
            <person name="Sims Y."/>
            <person name="Jarvis E.D."/>
        </authorList>
    </citation>
    <scope>NUCLEOTIDE SEQUENCE [LARGE SCALE GENOMIC DNA]</scope>
</reference>
<keyword evidence="6" id="KW-0479">Metal-binding</keyword>
<reference evidence="13" key="2">
    <citation type="submission" date="2025-08" db="UniProtKB">
        <authorList>
            <consortium name="Ensembl"/>
        </authorList>
    </citation>
    <scope>IDENTIFICATION</scope>
</reference>
<evidence type="ECO:0000256" key="3">
    <source>
        <dbReference type="ARBA" id="ARBA00012814"/>
    </source>
</evidence>
<dbReference type="Gene3D" id="1.10.10.2320">
    <property type="match status" value="1"/>
</dbReference>
<dbReference type="PANTHER" id="PTHR11538:SF40">
    <property type="entry name" value="PHENYLALANINE--TRNA LIGASE ALPHA SUBUNIT"/>
    <property type="match status" value="1"/>
</dbReference>
<dbReference type="GO" id="GO:0009328">
    <property type="term" value="C:phenylalanine-tRNA ligase complex"/>
    <property type="evidence" value="ECO:0007669"/>
    <property type="project" value="TreeGrafter"/>
</dbReference>
<keyword evidence="5" id="KW-0436">Ligase</keyword>
<sequence>MADTGILESLLRLVDKVDGGIDSQVVASSLGVDHQVVVGAVKSVQALGEVIEAEQRSSKHWELTGEGQEIAEQGSHEARVFKAIPEEGLSQSQLMVESIEDVVRKKLQQVQMGHSSQLEEKEKNELKKRKLLTEVTVKSYWITKGSNFSTIITKQETELTPEMIASGSWKEKKFKPYNFDAMGVAPDSGHLHPLMKVRTQFRQIFLEMGFTEMPTNNFIESSFWNFDSLFQPQQHPARDQHDTFFLSDPAVAHDFPQDYLERVKKVHSEGGYGSQGYKYDWKIEEAQKNILRTHTTAVSARMLYKLAQQEEFTPVKYFSIDRVFRNETLDATHLAEFHQIEGVVADYGLTLGDLMGVLHQFFTKLGITKLRFKPAYNPYTEPSMEVFSYHKGLNKWVEVGNSGVFRPEMLLPMGLPEGVSVIAWGLSLERPTMIKYGINNIRELVGHKVNLQMVYDSPVCRLDS</sequence>
<evidence type="ECO:0000256" key="11">
    <source>
        <dbReference type="ARBA" id="ARBA00023146"/>
    </source>
</evidence>
<evidence type="ECO:0000256" key="4">
    <source>
        <dbReference type="ARBA" id="ARBA00022490"/>
    </source>
</evidence>
<dbReference type="PANTHER" id="PTHR11538">
    <property type="entry name" value="PHENYLALANYL-TRNA SYNTHETASE"/>
    <property type="match status" value="1"/>
</dbReference>
<comment type="similarity">
    <text evidence="2">Belongs to the class-II aminoacyl-tRNA synthetase family. Phe-tRNA synthetase alpha subunit type 2 subfamily.</text>
</comment>
<dbReference type="Ensembl" id="ENSEEET00000061986.1">
    <property type="protein sequence ID" value="ENSEEEP00000064471.1"/>
    <property type="gene ID" value="ENSEEEG00000018724.2"/>
</dbReference>
<dbReference type="InterPro" id="IPR045864">
    <property type="entry name" value="aa-tRNA-synth_II/BPL/LPL"/>
</dbReference>
<dbReference type="InterPro" id="IPR006195">
    <property type="entry name" value="aa-tRNA-synth_II"/>
</dbReference>
<evidence type="ECO:0000256" key="1">
    <source>
        <dbReference type="ARBA" id="ARBA00004496"/>
    </source>
</evidence>
<dbReference type="GO" id="GO:0000049">
    <property type="term" value="F:tRNA binding"/>
    <property type="evidence" value="ECO:0007669"/>
    <property type="project" value="InterPro"/>
</dbReference>